<comment type="caution">
    <text evidence="1">The sequence shown here is derived from an EMBL/GenBank/DDBJ whole genome shotgun (WGS) entry which is preliminary data.</text>
</comment>
<name>A0A3L8SQK5_CHLGU</name>
<evidence type="ECO:0000313" key="1">
    <source>
        <dbReference type="EMBL" id="RLW05380.1"/>
    </source>
</evidence>
<dbReference type="PANTHER" id="PTHR22600:SF38">
    <property type="entry name" value="BETA-HEXOSAMINIDASE SUBUNIT BETA"/>
    <property type="match status" value="1"/>
</dbReference>
<dbReference type="Gene3D" id="3.20.20.80">
    <property type="entry name" value="Glycosidases"/>
    <property type="match status" value="1"/>
</dbReference>
<dbReference type="InterPro" id="IPR025705">
    <property type="entry name" value="Beta_hexosaminidase_sua/sub"/>
</dbReference>
<proteinExistence type="predicted"/>
<dbReference type="GO" id="GO:0030203">
    <property type="term" value="P:glycosaminoglycan metabolic process"/>
    <property type="evidence" value="ECO:0007669"/>
    <property type="project" value="TreeGrafter"/>
</dbReference>
<dbReference type="GO" id="GO:0005975">
    <property type="term" value="P:carbohydrate metabolic process"/>
    <property type="evidence" value="ECO:0007669"/>
    <property type="project" value="InterPro"/>
</dbReference>
<dbReference type="GO" id="GO:0016020">
    <property type="term" value="C:membrane"/>
    <property type="evidence" value="ECO:0007669"/>
    <property type="project" value="TreeGrafter"/>
</dbReference>
<dbReference type="PANTHER" id="PTHR22600">
    <property type="entry name" value="BETA-HEXOSAMINIDASE"/>
    <property type="match status" value="1"/>
</dbReference>
<dbReference type="Proteomes" id="UP000276834">
    <property type="component" value="Unassembled WGS sequence"/>
</dbReference>
<dbReference type="GO" id="GO:0004563">
    <property type="term" value="F:beta-N-acetylhexosaminidase activity"/>
    <property type="evidence" value="ECO:0007669"/>
    <property type="project" value="InterPro"/>
</dbReference>
<reference evidence="1 2" key="1">
    <citation type="journal article" date="2018" name="Proc. R. Soc. B">
        <title>A non-coding region near Follistatin controls head colour polymorphism in the Gouldian finch.</title>
        <authorList>
            <person name="Toomey M.B."/>
            <person name="Marques C.I."/>
            <person name="Andrade P."/>
            <person name="Araujo P.M."/>
            <person name="Sabatino S."/>
            <person name="Gazda M.A."/>
            <person name="Afonso S."/>
            <person name="Lopes R.J."/>
            <person name="Corbo J.C."/>
            <person name="Carneiro M."/>
        </authorList>
    </citation>
    <scope>NUCLEOTIDE SEQUENCE [LARGE SCALE GENOMIC DNA]</scope>
    <source>
        <strain evidence="1">Red01</strain>
        <tissue evidence="1">Muscle</tissue>
    </source>
</reference>
<dbReference type="OrthoDB" id="428480at2759"/>
<organism evidence="1 2">
    <name type="scientific">Chloebia gouldiae</name>
    <name type="common">Gouldian finch</name>
    <name type="synonym">Erythrura gouldiae</name>
    <dbReference type="NCBI Taxonomy" id="44316"/>
    <lineage>
        <taxon>Eukaryota</taxon>
        <taxon>Metazoa</taxon>
        <taxon>Chordata</taxon>
        <taxon>Craniata</taxon>
        <taxon>Vertebrata</taxon>
        <taxon>Euteleostomi</taxon>
        <taxon>Archelosauria</taxon>
        <taxon>Archosauria</taxon>
        <taxon>Dinosauria</taxon>
        <taxon>Saurischia</taxon>
        <taxon>Theropoda</taxon>
        <taxon>Coelurosauria</taxon>
        <taxon>Aves</taxon>
        <taxon>Neognathae</taxon>
        <taxon>Neoaves</taxon>
        <taxon>Telluraves</taxon>
        <taxon>Australaves</taxon>
        <taxon>Passeriformes</taxon>
        <taxon>Passeroidea</taxon>
        <taxon>Passeridae</taxon>
        <taxon>Chloebia</taxon>
    </lineage>
</organism>
<dbReference type="SUPFAM" id="SSF51445">
    <property type="entry name" value="(Trans)glycosidases"/>
    <property type="match status" value="1"/>
</dbReference>
<accession>A0A3L8SQK5</accession>
<gene>
    <name evidence="1" type="ORF">DV515_00005211</name>
</gene>
<dbReference type="GO" id="GO:0005764">
    <property type="term" value="C:lysosome"/>
    <property type="evidence" value="ECO:0007669"/>
    <property type="project" value="TreeGrafter"/>
</dbReference>
<sequence>MIPFSTGKSNPEVKKFMKKQGFGIDYAKLESYYVQKPRASAVGERLWSSSNVTNLQDAYKRLTSHRCRMLRKH</sequence>
<dbReference type="GO" id="GO:0006689">
    <property type="term" value="P:ganglioside catabolic process"/>
    <property type="evidence" value="ECO:0007669"/>
    <property type="project" value="TreeGrafter"/>
</dbReference>
<protein>
    <submittedName>
        <fullName evidence="1">Uncharacterized protein</fullName>
    </submittedName>
</protein>
<keyword evidence="2" id="KW-1185">Reference proteome</keyword>
<dbReference type="InterPro" id="IPR017853">
    <property type="entry name" value="GH"/>
</dbReference>
<evidence type="ECO:0000313" key="2">
    <source>
        <dbReference type="Proteomes" id="UP000276834"/>
    </source>
</evidence>
<dbReference type="EMBL" id="QUSF01000011">
    <property type="protein sequence ID" value="RLW05380.1"/>
    <property type="molecule type" value="Genomic_DNA"/>
</dbReference>
<dbReference type="AlphaFoldDB" id="A0A3L8SQK5"/>